<feature type="compositionally biased region" description="Gly residues" evidence="9">
    <location>
        <begin position="753"/>
        <end position="774"/>
    </location>
</feature>
<feature type="compositionally biased region" description="Polar residues" evidence="9">
    <location>
        <begin position="353"/>
        <end position="363"/>
    </location>
</feature>
<proteinExistence type="inferred from homology"/>
<evidence type="ECO:0000259" key="12">
    <source>
        <dbReference type="PROSITE" id="PS51536"/>
    </source>
</evidence>
<feature type="region of interest" description="Disordered" evidence="9">
    <location>
        <begin position="420"/>
        <end position="488"/>
    </location>
</feature>
<evidence type="ECO:0000313" key="14">
    <source>
        <dbReference type="EMBL" id="GEU41653.1"/>
    </source>
</evidence>
<comment type="function">
    <text evidence="6">As a component of the decapping complex, involved in the degradation of mRNAs. Promotes P-body formation. Translational repressor.</text>
</comment>
<feature type="compositionally biased region" description="Low complexity" evidence="9">
    <location>
        <begin position="364"/>
        <end position="378"/>
    </location>
</feature>
<dbReference type="PROSITE" id="PS52002">
    <property type="entry name" value="SM"/>
    <property type="match status" value="1"/>
</dbReference>
<dbReference type="PROSITE" id="PS51513">
    <property type="entry name" value="FFD"/>
    <property type="match status" value="1"/>
</dbReference>
<feature type="compositionally biased region" description="Acidic residues" evidence="9">
    <location>
        <begin position="687"/>
        <end position="697"/>
    </location>
</feature>
<evidence type="ECO:0000256" key="3">
    <source>
        <dbReference type="ARBA" id="ARBA00022490"/>
    </source>
</evidence>
<feature type="compositionally biased region" description="Basic and acidic residues" evidence="9">
    <location>
        <begin position="698"/>
        <end position="709"/>
    </location>
</feature>
<feature type="compositionally biased region" description="Polar residues" evidence="9">
    <location>
        <begin position="620"/>
        <end position="629"/>
    </location>
</feature>
<feature type="domain" description="FFD box profile" evidence="11">
    <location>
        <begin position="708"/>
        <end position="723"/>
    </location>
</feature>
<dbReference type="SUPFAM" id="SSF50182">
    <property type="entry name" value="Sm-like ribonucleoproteins"/>
    <property type="match status" value="1"/>
</dbReference>
<dbReference type="InterPro" id="IPR025762">
    <property type="entry name" value="DFDF"/>
</dbReference>
<dbReference type="GO" id="GO:0033962">
    <property type="term" value="P:P-body assembly"/>
    <property type="evidence" value="ECO:0007669"/>
    <property type="project" value="TreeGrafter"/>
</dbReference>
<evidence type="ECO:0000256" key="8">
    <source>
        <dbReference type="PROSITE-ProRule" id="PRU00869"/>
    </source>
</evidence>
<protein>
    <recommendedName>
        <fullName evidence="15">Protein decapping 5</fullName>
    </recommendedName>
</protein>
<dbReference type="InterPro" id="IPR025768">
    <property type="entry name" value="TFG_box"/>
</dbReference>
<feature type="region of interest" description="Disordered" evidence="9">
    <location>
        <begin position="313"/>
        <end position="401"/>
    </location>
</feature>
<evidence type="ECO:0000256" key="6">
    <source>
        <dbReference type="ARBA" id="ARBA00059323"/>
    </source>
</evidence>
<feature type="domain" description="TFG box profile" evidence="12">
    <location>
        <begin position="730"/>
        <end position="750"/>
    </location>
</feature>
<dbReference type="PANTHER" id="PTHR13586:SF0">
    <property type="entry name" value="TRAILER HITCH, ISOFORM H"/>
    <property type="match status" value="1"/>
</dbReference>
<dbReference type="PANTHER" id="PTHR13586">
    <property type="entry name" value="SCD6 PROTEIN-RELATED"/>
    <property type="match status" value="1"/>
</dbReference>
<reference evidence="14" key="1">
    <citation type="journal article" date="2019" name="Sci. Rep.">
        <title>Draft genome of Tanacetum cinerariifolium, the natural source of mosquito coil.</title>
        <authorList>
            <person name="Yamashiro T."/>
            <person name="Shiraishi A."/>
            <person name="Satake H."/>
            <person name="Nakayama K."/>
        </authorList>
    </citation>
    <scope>NUCLEOTIDE SEQUENCE</scope>
</reference>
<dbReference type="InterPro" id="IPR019050">
    <property type="entry name" value="FDF_dom"/>
</dbReference>
<dbReference type="InterPro" id="IPR010920">
    <property type="entry name" value="LSM_dom_sf"/>
</dbReference>
<feature type="compositionally biased region" description="Polar residues" evidence="9">
    <location>
        <begin position="438"/>
        <end position="450"/>
    </location>
</feature>
<evidence type="ECO:0000259" key="10">
    <source>
        <dbReference type="PROSITE" id="PS51512"/>
    </source>
</evidence>
<comment type="caution">
    <text evidence="14">The sequence shown here is derived from an EMBL/GenBank/DDBJ whole genome shotgun (WGS) entry which is preliminary data.</text>
</comment>
<gene>
    <name evidence="14" type="ORF">Tci_013631</name>
</gene>
<evidence type="ECO:0000256" key="1">
    <source>
        <dbReference type="ARBA" id="ARBA00004201"/>
    </source>
</evidence>
<keyword evidence="3" id="KW-0963">Cytoplasm</keyword>
<name>A0A6L2JX72_TANCI</name>
<dbReference type="GO" id="GO:0006397">
    <property type="term" value="P:mRNA processing"/>
    <property type="evidence" value="ECO:0007669"/>
    <property type="project" value="UniProtKB-KW"/>
</dbReference>
<dbReference type="GO" id="GO:0003729">
    <property type="term" value="F:mRNA binding"/>
    <property type="evidence" value="ECO:0007669"/>
    <property type="project" value="TreeGrafter"/>
</dbReference>
<evidence type="ECO:0000256" key="4">
    <source>
        <dbReference type="ARBA" id="ARBA00022491"/>
    </source>
</evidence>
<feature type="region of interest" description="Disordered" evidence="9">
    <location>
        <begin position="585"/>
        <end position="641"/>
    </location>
</feature>
<dbReference type="PROSITE" id="PS51512">
    <property type="entry name" value="DFDF"/>
    <property type="match status" value="1"/>
</dbReference>
<keyword evidence="5" id="KW-0507">mRNA processing</keyword>
<dbReference type="Pfam" id="PF09532">
    <property type="entry name" value="FDF"/>
    <property type="match status" value="1"/>
</dbReference>
<accession>A0A6L2JX72</accession>
<dbReference type="GO" id="GO:0000932">
    <property type="term" value="C:P-body"/>
    <property type="evidence" value="ECO:0007669"/>
    <property type="project" value="UniProtKB-SubCell"/>
</dbReference>
<feature type="region of interest" description="Disordered" evidence="9">
    <location>
        <begin position="669"/>
        <end position="709"/>
    </location>
</feature>
<dbReference type="Gene3D" id="2.30.30.100">
    <property type="match status" value="1"/>
</dbReference>
<dbReference type="InterPro" id="IPR025761">
    <property type="entry name" value="FFD_box"/>
</dbReference>
<sequence length="920" mass="100035">MEGGLTSSLFGIGVEMEEVEGWTTSLRCRLGALPFYYLGLPVGHNMGRIENWNILVQKFKNKLAIWKARLISFGGRMTLSLYGEGGGTVGQSLRGSGYSVWRNIIKVGNDLDKIGIHLSSSFEWEVGIGNAIMFWEDNWISMGNLRDLFPRLYHLDVVNDAILGNKGFWREDEWLEKDTKDKCKWRLNDGGSFTVRGLRDMVDSKILEASGIIFETSGFVSSSANYVCGRRGGSKPPSSSADSYIGSLISLTSKSEIRYEGILYNINTEESSIGLNNVRSYGTEGRKKDGPQVMPSDKVYEYILFRGSDIKDLQVKSSPPTQPTQPINSDPAIIQSHYPPPPTTSSNLPPVASDSSPGANTFNPQLGQPGPTFQGGPPLYQPGGNVGPWGPPPPPPNTNSNGLGMPMYWPVYYPPPNALPQMQQQSLPRPPHGFGMSPSLQQPPMQYPNFNASSLSSGPPPNLSSLNMPEYQSPLLPTSSSSATLESNSLLGSSLPSLPTMMNNNALNPLVPTPSGSLQAPPTSVTSDVLSGARFTYQGTSQPISSVGMPPLISTEPPTPSLVTPGQLMQSVPAVQNDVEVGQVSPVTSTPPSVPVPVPTEAQPPLLPLPTQTRIAPKTNGANYQNRPNYSYRGRERCRGSGVSRPVAKFTEEFDFTAMNEKFNKDEVWGTLGKSNKSGSKEKDENATDEDESEEEKDPNLPKVDTKPVYSKDDFFDSLSSNALDRQSNYGRTRFSEQMKLDTETFGEFSRYRGGGRGGRGPNRGGGRSRGGGYYGRGGGYGYSGRGRGSIGLVRAGFSVQSGPRSVLLTPNRHHLASPQPSPPPPTLSTTVVNHQPYPLSPQTININHHHQPIHHRRLQWWMCMLVRKAVGYDGNEDGVVAVMVLVYGWGWWWRRCGGGGCGMWFAVVKGRAGGRGGAL</sequence>
<dbReference type="GO" id="GO:0034063">
    <property type="term" value="P:stress granule assembly"/>
    <property type="evidence" value="ECO:0007669"/>
    <property type="project" value="TreeGrafter"/>
</dbReference>
<dbReference type="PROSITE" id="PS51536">
    <property type="entry name" value="TFG"/>
    <property type="match status" value="1"/>
</dbReference>
<dbReference type="SMART" id="SM01199">
    <property type="entry name" value="FDF"/>
    <property type="match status" value="1"/>
</dbReference>
<dbReference type="AlphaFoldDB" id="A0A6L2JX72"/>
<dbReference type="Pfam" id="PF12701">
    <property type="entry name" value="LSM14"/>
    <property type="match status" value="1"/>
</dbReference>
<feature type="domain" description="Sm" evidence="13">
    <location>
        <begin position="236"/>
        <end position="319"/>
    </location>
</feature>
<dbReference type="CDD" id="cd01736">
    <property type="entry name" value="LSm14_N"/>
    <property type="match status" value="1"/>
</dbReference>
<dbReference type="InterPro" id="IPR025609">
    <property type="entry name" value="Lsm14-like_N"/>
</dbReference>
<evidence type="ECO:0000256" key="5">
    <source>
        <dbReference type="ARBA" id="ARBA00022664"/>
    </source>
</evidence>
<evidence type="ECO:0008006" key="15">
    <source>
        <dbReference type="Google" id="ProtNLM"/>
    </source>
</evidence>
<feature type="domain" description="DFDF" evidence="10">
    <location>
        <begin position="642"/>
        <end position="678"/>
    </location>
</feature>
<organism evidence="14">
    <name type="scientific">Tanacetum cinerariifolium</name>
    <name type="common">Dalmatian daisy</name>
    <name type="synonym">Chrysanthemum cinerariifolium</name>
    <dbReference type="NCBI Taxonomy" id="118510"/>
    <lineage>
        <taxon>Eukaryota</taxon>
        <taxon>Viridiplantae</taxon>
        <taxon>Streptophyta</taxon>
        <taxon>Embryophyta</taxon>
        <taxon>Tracheophyta</taxon>
        <taxon>Spermatophyta</taxon>
        <taxon>Magnoliopsida</taxon>
        <taxon>eudicotyledons</taxon>
        <taxon>Gunneridae</taxon>
        <taxon>Pentapetalae</taxon>
        <taxon>asterids</taxon>
        <taxon>campanulids</taxon>
        <taxon>Asterales</taxon>
        <taxon>Asteraceae</taxon>
        <taxon>Asteroideae</taxon>
        <taxon>Anthemideae</taxon>
        <taxon>Anthemidinae</taxon>
        <taxon>Tanacetum</taxon>
    </lineage>
</organism>
<dbReference type="EMBL" id="BKCJ010001465">
    <property type="protein sequence ID" value="GEU41653.1"/>
    <property type="molecule type" value="Genomic_DNA"/>
</dbReference>
<feature type="compositionally biased region" description="Polar residues" evidence="9">
    <location>
        <begin position="315"/>
        <end position="328"/>
    </location>
</feature>
<comment type="subcellular location">
    <subcellularLocation>
        <location evidence="1">Cytoplasm</location>
        <location evidence="1">P-body</location>
    </subcellularLocation>
</comment>
<feature type="compositionally biased region" description="Low complexity" evidence="9">
    <location>
        <begin position="451"/>
        <end position="488"/>
    </location>
</feature>
<feature type="region of interest" description="Disordered" evidence="9">
    <location>
        <begin position="746"/>
        <end position="774"/>
    </location>
</feature>
<evidence type="ECO:0000256" key="9">
    <source>
        <dbReference type="SAM" id="MobiDB-lite"/>
    </source>
</evidence>
<comment type="similarity">
    <text evidence="2">Belongs to the LSM14 family.</text>
</comment>
<dbReference type="FunFam" id="2.30.30.100:FF:000033">
    <property type="entry name" value="Trailer hitch, isoform C"/>
    <property type="match status" value="1"/>
</dbReference>
<evidence type="ECO:0000256" key="2">
    <source>
        <dbReference type="ARBA" id="ARBA00010415"/>
    </source>
</evidence>
<keyword evidence="4" id="KW-0678">Repressor</keyword>
<evidence type="ECO:0000259" key="13">
    <source>
        <dbReference type="PROSITE" id="PS52002"/>
    </source>
</evidence>
<feature type="short sequence motif" description="TFG box" evidence="8">
    <location>
        <begin position="730"/>
        <end position="750"/>
    </location>
</feature>
<feature type="short sequence motif" description="FFD box" evidence="7">
    <location>
        <begin position="708"/>
        <end position="723"/>
    </location>
</feature>
<evidence type="ECO:0000259" key="11">
    <source>
        <dbReference type="PROSITE" id="PS51513"/>
    </source>
</evidence>
<dbReference type="InterPro" id="IPR047575">
    <property type="entry name" value="Sm"/>
</dbReference>
<evidence type="ECO:0000256" key="7">
    <source>
        <dbReference type="PROSITE-ProRule" id="PRU00846"/>
    </source>
</evidence>
<dbReference type="SMART" id="SM01271">
    <property type="entry name" value="LSM14"/>
    <property type="match status" value="1"/>
</dbReference>
<feature type="region of interest" description="Disordered" evidence="9">
    <location>
        <begin position="811"/>
        <end position="830"/>
    </location>
</feature>